<organism evidence="3 4">
    <name type="scientific">Shewanella cutis</name>
    <dbReference type="NCBI Taxonomy" id="2766780"/>
    <lineage>
        <taxon>Bacteria</taxon>
        <taxon>Pseudomonadati</taxon>
        <taxon>Pseudomonadota</taxon>
        <taxon>Gammaproteobacteria</taxon>
        <taxon>Alteromonadales</taxon>
        <taxon>Shewanellaceae</taxon>
        <taxon>Shewanella</taxon>
    </lineage>
</organism>
<keyword evidence="4" id="KW-1185">Reference proteome</keyword>
<dbReference type="PANTHER" id="PTHR37944">
    <property type="entry name" value="PORIN B"/>
    <property type="match status" value="1"/>
</dbReference>
<dbReference type="InterPro" id="IPR052932">
    <property type="entry name" value="OprB_Porin"/>
</dbReference>
<dbReference type="Gene3D" id="2.40.160.180">
    <property type="entry name" value="Carbohydrate-selective porin OprB"/>
    <property type="match status" value="1"/>
</dbReference>
<dbReference type="PANTHER" id="PTHR37944:SF1">
    <property type="entry name" value="PORIN B"/>
    <property type="match status" value="1"/>
</dbReference>
<dbReference type="InterPro" id="IPR038673">
    <property type="entry name" value="OprB_sf"/>
</dbReference>
<keyword evidence="2" id="KW-0732">Signal</keyword>
<dbReference type="Pfam" id="PF04966">
    <property type="entry name" value="OprB"/>
    <property type="match status" value="1"/>
</dbReference>
<feature type="chain" id="PRO_5045007734" evidence="2">
    <location>
        <begin position="21"/>
        <end position="368"/>
    </location>
</feature>
<name>A0ABS9QRD5_9GAMM</name>
<evidence type="ECO:0000313" key="4">
    <source>
        <dbReference type="Proteomes" id="UP000829384"/>
    </source>
</evidence>
<feature type="signal peptide" evidence="2">
    <location>
        <begin position="1"/>
        <end position="20"/>
    </location>
</feature>
<dbReference type="InterPro" id="IPR007049">
    <property type="entry name" value="Carb-sel_porin_OprB"/>
</dbReference>
<evidence type="ECO:0000256" key="1">
    <source>
        <dbReference type="ARBA" id="ARBA00008769"/>
    </source>
</evidence>
<reference evidence="3 4" key="1">
    <citation type="submission" date="2020-08" db="EMBL/GenBank/DDBJ databases">
        <title>Whole genome sequence of Shewanella sp strain PS-2.</title>
        <authorList>
            <person name="Das S.K."/>
        </authorList>
    </citation>
    <scope>NUCLEOTIDE SEQUENCE [LARGE SCALE GENOMIC DNA]</scope>
    <source>
        <strain evidence="3 4">PS-2</strain>
    </source>
</reference>
<evidence type="ECO:0000256" key="2">
    <source>
        <dbReference type="RuleBase" id="RU363072"/>
    </source>
</evidence>
<protein>
    <submittedName>
        <fullName evidence="3">Carbohydrate porin</fullName>
    </submittedName>
</protein>
<proteinExistence type="inferred from homology"/>
<comment type="similarity">
    <text evidence="1 2">Belongs to the OprB family.</text>
</comment>
<dbReference type="EMBL" id="JACSDI010000001">
    <property type="protein sequence ID" value="MCG9962923.1"/>
    <property type="molecule type" value="Genomic_DNA"/>
</dbReference>
<dbReference type="Proteomes" id="UP000829384">
    <property type="component" value="Unassembled WGS sequence"/>
</dbReference>
<dbReference type="RefSeq" id="WP_240129632.1">
    <property type="nucleotide sequence ID" value="NZ_JACSDI010000001.1"/>
</dbReference>
<accession>A0ABS9QRD5</accession>
<sequence>MLKKCFFTIMLQLTIVNAMAEENSPYTWSNALTLESVTNLKGGITEGTRNLANLDLTLAIDTQATNWSNNGNIFIYILGNYGKAPSDLTGDLQTISNIQTDNHLKLYELWYEHSFANGAVNLLAGLHDYNSTFYTLESAGLFTTSSFGIGPEVAQVGPSIFATTAVGVQLTLVGEHQYLLLATYDGIPGDPEHPHGTHIKFKQSDGLFNAIEWGIKNEHSYKFAIGAWHHSAEVENPVDGNISDSNSGFYFIGEKNINNRLTAFFQYGRADASKNQLASYLGIGFTLNNIWFEEDTIGLAYASAQNSSPFLSVNTDLLSHENILELSYLCPVTSSVSMQASLYAIDNPSMSSELDDAFAVGLRAYIEF</sequence>
<evidence type="ECO:0000313" key="3">
    <source>
        <dbReference type="EMBL" id="MCG9962923.1"/>
    </source>
</evidence>
<comment type="caution">
    <text evidence="3">The sequence shown here is derived from an EMBL/GenBank/DDBJ whole genome shotgun (WGS) entry which is preliminary data.</text>
</comment>
<gene>
    <name evidence="3" type="ORF">H9J30_03155</name>
</gene>